<dbReference type="SMART" id="SM00490">
    <property type="entry name" value="HELICc"/>
    <property type="match status" value="1"/>
</dbReference>
<dbReference type="InterPro" id="IPR014001">
    <property type="entry name" value="Helicase_ATP-bd"/>
</dbReference>
<keyword evidence="13" id="KW-1185">Reference proteome</keyword>
<comment type="caution">
    <text evidence="12">The sequence shown here is derived from an EMBL/GenBank/DDBJ whole genome shotgun (WGS) entry which is preliminary data.</text>
</comment>
<dbReference type="RefSeq" id="WP_109228702.1">
    <property type="nucleotide sequence ID" value="NZ_PYHR01000002.1"/>
</dbReference>
<gene>
    <name evidence="12" type="ORF">C8046_06280</name>
</gene>
<dbReference type="InterPro" id="IPR001650">
    <property type="entry name" value="Helicase_C-like"/>
</dbReference>
<keyword evidence="4 7" id="KW-0347">Helicase</keyword>
<dbReference type="GO" id="GO:0009409">
    <property type="term" value="P:response to cold"/>
    <property type="evidence" value="ECO:0007669"/>
    <property type="project" value="TreeGrafter"/>
</dbReference>
<feature type="compositionally biased region" description="Polar residues" evidence="8">
    <location>
        <begin position="1"/>
        <end position="11"/>
    </location>
</feature>
<dbReference type="Pfam" id="PF00270">
    <property type="entry name" value="DEAD"/>
    <property type="match status" value="1"/>
</dbReference>
<evidence type="ECO:0000256" key="2">
    <source>
        <dbReference type="ARBA" id="ARBA00022741"/>
    </source>
</evidence>
<dbReference type="PANTHER" id="PTHR47963">
    <property type="entry name" value="DEAD-BOX ATP-DEPENDENT RNA HELICASE 47, MITOCHONDRIAL"/>
    <property type="match status" value="1"/>
</dbReference>
<keyword evidence="2 7" id="KW-0547">Nucleotide-binding</keyword>
<dbReference type="GO" id="GO:0005840">
    <property type="term" value="C:ribosome"/>
    <property type="evidence" value="ECO:0007669"/>
    <property type="project" value="TreeGrafter"/>
</dbReference>
<proteinExistence type="inferred from homology"/>
<feature type="region of interest" description="Disordered" evidence="8">
    <location>
        <begin position="1"/>
        <end position="21"/>
    </location>
</feature>
<comment type="similarity">
    <text evidence="7">Belongs to the DEAD box helicase family.</text>
</comment>
<feature type="region of interest" description="Disordered" evidence="8">
    <location>
        <begin position="420"/>
        <end position="598"/>
    </location>
</feature>
<dbReference type="InterPro" id="IPR044742">
    <property type="entry name" value="DEAD/DEAH_RhlB"/>
</dbReference>
<dbReference type="GO" id="GO:0003724">
    <property type="term" value="F:RNA helicase activity"/>
    <property type="evidence" value="ECO:0007669"/>
    <property type="project" value="UniProtKB-EC"/>
</dbReference>
<evidence type="ECO:0000256" key="8">
    <source>
        <dbReference type="SAM" id="MobiDB-lite"/>
    </source>
</evidence>
<evidence type="ECO:0000256" key="4">
    <source>
        <dbReference type="ARBA" id="ARBA00022806"/>
    </source>
</evidence>
<keyword evidence="5 7" id="KW-0067">ATP-binding</keyword>
<evidence type="ECO:0000256" key="1">
    <source>
        <dbReference type="ARBA" id="ARBA00012552"/>
    </source>
</evidence>
<feature type="domain" description="Helicase ATP-binding" evidence="9">
    <location>
        <begin position="82"/>
        <end position="262"/>
    </location>
</feature>
<dbReference type="InterPro" id="IPR011545">
    <property type="entry name" value="DEAD/DEAH_box_helicase_dom"/>
</dbReference>
<organism evidence="12 13">
    <name type="scientific">Serinibacter arcticus</name>
    <dbReference type="NCBI Taxonomy" id="1655435"/>
    <lineage>
        <taxon>Bacteria</taxon>
        <taxon>Bacillati</taxon>
        <taxon>Actinomycetota</taxon>
        <taxon>Actinomycetes</taxon>
        <taxon>Micrococcales</taxon>
        <taxon>Beutenbergiaceae</taxon>
        <taxon>Serinibacter</taxon>
    </lineage>
</organism>
<feature type="short sequence motif" description="Q motif" evidence="6">
    <location>
        <begin position="51"/>
        <end position="79"/>
    </location>
</feature>
<evidence type="ECO:0000256" key="6">
    <source>
        <dbReference type="PROSITE-ProRule" id="PRU00552"/>
    </source>
</evidence>
<name>A0A2U1ZTP5_9MICO</name>
<feature type="domain" description="DEAD-box RNA helicase Q" evidence="11">
    <location>
        <begin position="51"/>
        <end position="79"/>
    </location>
</feature>
<dbReference type="EMBL" id="PYHR01000002">
    <property type="protein sequence ID" value="PWD50320.1"/>
    <property type="molecule type" value="Genomic_DNA"/>
</dbReference>
<protein>
    <recommendedName>
        <fullName evidence="1">RNA helicase</fullName>
        <ecNumber evidence="1">3.6.4.13</ecNumber>
    </recommendedName>
</protein>
<dbReference type="InterPro" id="IPR027417">
    <property type="entry name" value="P-loop_NTPase"/>
</dbReference>
<dbReference type="InterPro" id="IPR050547">
    <property type="entry name" value="DEAD_box_RNA_helicases"/>
</dbReference>
<dbReference type="EC" id="3.6.4.13" evidence="1"/>
<feature type="compositionally biased region" description="Basic and acidic residues" evidence="8">
    <location>
        <begin position="446"/>
        <end position="459"/>
    </location>
</feature>
<dbReference type="InterPro" id="IPR014014">
    <property type="entry name" value="RNA_helicase_DEAD_Q_motif"/>
</dbReference>
<evidence type="ECO:0000256" key="7">
    <source>
        <dbReference type="RuleBase" id="RU000492"/>
    </source>
</evidence>
<dbReference type="Proteomes" id="UP000245166">
    <property type="component" value="Unassembled WGS sequence"/>
</dbReference>
<feature type="domain" description="Helicase C-terminal" evidence="10">
    <location>
        <begin position="289"/>
        <end position="443"/>
    </location>
</feature>
<dbReference type="GO" id="GO:0016787">
    <property type="term" value="F:hydrolase activity"/>
    <property type="evidence" value="ECO:0007669"/>
    <property type="project" value="UniProtKB-KW"/>
</dbReference>
<evidence type="ECO:0000313" key="13">
    <source>
        <dbReference type="Proteomes" id="UP000245166"/>
    </source>
</evidence>
<evidence type="ECO:0000256" key="3">
    <source>
        <dbReference type="ARBA" id="ARBA00022801"/>
    </source>
</evidence>
<accession>A0A2U1ZTP5</accession>
<dbReference type="InterPro" id="IPR000629">
    <property type="entry name" value="RNA-helicase_DEAD-box_CS"/>
</dbReference>
<dbReference type="Gene3D" id="3.40.50.300">
    <property type="entry name" value="P-loop containing nucleotide triphosphate hydrolases"/>
    <property type="match status" value="2"/>
</dbReference>
<keyword evidence="3 7" id="KW-0378">Hydrolase</keyword>
<dbReference type="SMART" id="SM00487">
    <property type="entry name" value="DEXDc"/>
    <property type="match status" value="1"/>
</dbReference>
<feature type="compositionally biased region" description="Low complexity" evidence="8">
    <location>
        <begin position="430"/>
        <end position="440"/>
    </location>
</feature>
<dbReference type="CDD" id="cd18787">
    <property type="entry name" value="SF2_C_DEAD"/>
    <property type="match status" value="1"/>
</dbReference>
<dbReference type="PROSITE" id="PS00039">
    <property type="entry name" value="DEAD_ATP_HELICASE"/>
    <property type="match status" value="1"/>
</dbReference>
<dbReference type="GO" id="GO:0005829">
    <property type="term" value="C:cytosol"/>
    <property type="evidence" value="ECO:0007669"/>
    <property type="project" value="TreeGrafter"/>
</dbReference>
<dbReference type="SUPFAM" id="SSF52540">
    <property type="entry name" value="P-loop containing nucleoside triphosphate hydrolases"/>
    <property type="match status" value="1"/>
</dbReference>
<dbReference type="PROSITE" id="PS51194">
    <property type="entry name" value="HELICASE_CTER"/>
    <property type="match status" value="1"/>
</dbReference>
<reference evidence="12 13" key="1">
    <citation type="submission" date="2018-03" db="EMBL/GenBank/DDBJ databases">
        <title>Genome assembly of novel Miniimonas species PCH200.</title>
        <authorList>
            <person name="Thakur V."/>
            <person name="Kumar V."/>
            <person name="Singh D."/>
        </authorList>
    </citation>
    <scope>NUCLEOTIDE SEQUENCE [LARGE SCALE GENOMIC DNA]</scope>
    <source>
        <strain evidence="12 13">PCH200</strain>
    </source>
</reference>
<dbReference type="GO" id="GO:0005524">
    <property type="term" value="F:ATP binding"/>
    <property type="evidence" value="ECO:0007669"/>
    <property type="project" value="UniProtKB-KW"/>
</dbReference>
<evidence type="ECO:0000259" key="10">
    <source>
        <dbReference type="PROSITE" id="PS51194"/>
    </source>
</evidence>
<dbReference type="AlphaFoldDB" id="A0A2U1ZTP5"/>
<dbReference type="PROSITE" id="PS51192">
    <property type="entry name" value="HELICASE_ATP_BIND_1"/>
    <property type="match status" value="1"/>
</dbReference>
<dbReference type="OrthoDB" id="9805696at2"/>
<dbReference type="CDD" id="cd00268">
    <property type="entry name" value="DEADc"/>
    <property type="match status" value="1"/>
</dbReference>
<sequence length="598" mass="63506">MSETSLDSNEPITDPTDGDAAVTETPEAEIAEIAAEVLDGPAVDPHTEVQQTFADFAVSPEIVGALADVGILHPFPIQALTLPVALSRHDIIGQAKTGTGKTLGFGVPLLQNVVAPGEEGFDALDSPGKPQALVVVPTRELAAQVAGDLATASRRRKVRIIQLYGGRAYEPQIDALTNGIEVVVGTPGRMIDLLKQRHLDLSHVRTVVLDEADEMLDLGFLPDVETLIAATPPNRHTMLFSATMPGAVIALARRYMSHPTHIRAHDPNDDGVTLKAIKQFVYRAHALDKVEMLSRILQSRGRGLTIVFTRTKRTAAKVADDLAERGFASAAIHGDLGQGAREQALRAFRNGKVDVLVATDVAARGIDIDDVTHVINYQCPDDDKTYLHRVGRTGRAGNTGTAVTFVDWDDVPKWSLIDKALGLDTPSPPETYSSTPSLYTDLDIPEGTRGRLPRSERTRAGLGAEAVEDLGETGKRGGKAPSRDGGRGSSRDGGRGGRDGGRESGRGGRDGGRDGDRPRGERTGEPRRRRNDDAALAAKAETSGVQLPGSDVSIALPDRSGTVPGHAVAANDGDRTPRRRRRRRGAGGGAGEGQASAE</sequence>
<evidence type="ECO:0000259" key="9">
    <source>
        <dbReference type="PROSITE" id="PS51192"/>
    </source>
</evidence>
<dbReference type="Pfam" id="PF00271">
    <property type="entry name" value="Helicase_C"/>
    <property type="match status" value="1"/>
</dbReference>
<dbReference type="GO" id="GO:0033592">
    <property type="term" value="F:RNA strand annealing activity"/>
    <property type="evidence" value="ECO:0007669"/>
    <property type="project" value="TreeGrafter"/>
</dbReference>
<evidence type="ECO:0000259" key="11">
    <source>
        <dbReference type="PROSITE" id="PS51195"/>
    </source>
</evidence>
<dbReference type="PANTHER" id="PTHR47963:SF8">
    <property type="entry name" value="ATP-DEPENDENT RNA HELICASE DEAD"/>
    <property type="match status" value="1"/>
</dbReference>
<feature type="compositionally biased region" description="Basic and acidic residues" evidence="8">
    <location>
        <begin position="481"/>
        <end position="533"/>
    </location>
</feature>
<evidence type="ECO:0000256" key="5">
    <source>
        <dbReference type="ARBA" id="ARBA00022840"/>
    </source>
</evidence>
<evidence type="ECO:0000313" key="12">
    <source>
        <dbReference type="EMBL" id="PWD50320.1"/>
    </source>
</evidence>
<dbReference type="PROSITE" id="PS51195">
    <property type="entry name" value="Q_MOTIF"/>
    <property type="match status" value="1"/>
</dbReference>